<sequence length="471" mass="52608">MKFNSSVTFIPVKNEEYQTKGVDLACACSITILCEPVKGSVYIDQNNIKNYNLRQLRSHIAVEPRLFPGTIHGNVVYIRENYRESEFIRHLSMQCYERWISNLLWRKRSKAIRGPKADDSACSSNSEKPNKMMNSPTSALDSVSETIPTKARQDDGRKNMCGGKEPEGIKEEFQGSHRTKICCIRLPSEGGPDELKGLNPKIETGNIIALVGKSDGCNIKLYNLRKLRSQIVLVSQEPILYGGTIHENIVYKGYETYCGEKGVQLSRGEKQRIALARAILKNPTIHLLDEATSALDSMSVNLVQEAWEKMMVAHRLTTIKKADSIAVIVNGKVAEKGSHSELLAIGGANPSLIKTTKQSVPTQTKHMEKKKRQTDINLHELLEHADNVQEPLISRLAASEMLCNEGCHVLNNLNLLPLGHDPTLHALPRLQHIHAIFLHHKTYMQNGAVYPALQIYRLLDNVIVGLGKVEA</sequence>
<dbReference type="InterPro" id="IPR003439">
    <property type="entry name" value="ABC_transporter-like_ATP-bd"/>
</dbReference>
<keyword evidence="8" id="KW-1185">Reference proteome</keyword>
<dbReference type="Pfam" id="PF00005">
    <property type="entry name" value="ABC_tran"/>
    <property type="match status" value="1"/>
</dbReference>
<dbReference type="PANTHER" id="PTHR24221">
    <property type="entry name" value="ATP-BINDING CASSETTE SUB-FAMILY B"/>
    <property type="match status" value="1"/>
</dbReference>
<protein>
    <recommendedName>
        <fullName evidence="6">ABC transporter domain-containing protein</fullName>
    </recommendedName>
</protein>
<evidence type="ECO:0000256" key="2">
    <source>
        <dbReference type="ARBA" id="ARBA00022692"/>
    </source>
</evidence>
<dbReference type="STRING" id="3750.A0A498I9G3"/>
<dbReference type="PROSITE" id="PS50893">
    <property type="entry name" value="ABC_TRANSPORTER_2"/>
    <property type="match status" value="1"/>
</dbReference>
<feature type="compositionally biased region" description="Polar residues" evidence="5">
    <location>
        <begin position="121"/>
        <end position="147"/>
    </location>
</feature>
<comment type="caution">
    <text evidence="7">The sequence shown here is derived from an EMBL/GenBank/DDBJ whole genome shotgun (WGS) entry which is preliminary data.</text>
</comment>
<name>A0A498I9G3_MALDO</name>
<gene>
    <name evidence="7" type="ORF">DVH24_040947</name>
</gene>
<dbReference type="AlphaFoldDB" id="A0A498I9G3"/>
<dbReference type="EMBL" id="RDQH01000339">
    <property type="protein sequence ID" value="RXH79800.1"/>
    <property type="molecule type" value="Genomic_DNA"/>
</dbReference>
<proteinExistence type="predicted"/>
<evidence type="ECO:0000256" key="4">
    <source>
        <dbReference type="ARBA" id="ARBA00023136"/>
    </source>
</evidence>
<keyword evidence="4" id="KW-0472">Membrane</keyword>
<dbReference type="InterPro" id="IPR036640">
    <property type="entry name" value="ABC1_TM_sf"/>
</dbReference>
<dbReference type="InterPro" id="IPR027417">
    <property type="entry name" value="P-loop_NTPase"/>
</dbReference>
<keyword evidence="3" id="KW-1133">Transmembrane helix</keyword>
<reference evidence="7 8" key="1">
    <citation type="submission" date="2018-10" db="EMBL/GenBank/DDBJ databases">
        <title>A high-quality apple genome assembly.</title>
        <authorList>
            <person name="Hu J."/>
        </authorList>
    </citation>
    <scope>NUCLEOTIDE SEQUENCE [LARGE SCALE GENOMIC DNA]</scope>
    <source>
        <strain evidence="8">cv. HFTH1</strain>
        <tissue evidence="7">Young leaf</tissue>
    </source>
</reference>
<feature type="region of interest" description="Disordered" evidence="5">
    <location>
        <begin position="115"/>
        <end position="160"/>
    </location>
</feature>
<dbReference type="GO" id="GO:0016020">
    <property type="term" value="C:membrane"/>
    <property type="evidence" value="ECO:0007669"/>
    <property type="project" value="UniProtKB-SubCell"/>
</dbReference>
<dbReference type="SUPFAM" id="SSF52540">
    <property type="entry name" value="P-loop containing nucleoside triphosphate hydrolases"/>
    <property type="match status" value="2"/>
</dbReference>
<evidence type="ECO:0000313" key="7">
    <source>
        <dbReference type="EMBL" id="RXH79800.1"/>
    </source>
</evidence>
<evidence type="ECO:0000313" key="8">
    <source>
        <dbReference type="Proteomes" id="UP000290289"/>
    </source>
</evidence>
<evidence type="ECO:0000256" key="1">
    <source>
        <dbReference type="ARBA" id="ARBA00004141"/>
    </source>
</evidence>
<dbReference type="InterPro" id="IPR039421">
    <property type="entry name" value="Type_1_exporter"/>
</dbReference>
<feature type="domain" description="ABC transporter" evidence="6">
    <location>
        <begin position="173"/>
        <end position="355"/>
    </location>
</feature>
<dbReference type="GO" id="GO:0005524">
    <property type="term" value="F:ATP binding"/>
    <property type="evidence" value="ECO:0007669"/>
    <property type="project" value="InterPro"/>
</dbReference>
<dbReference type="GO" id="GO:0016887">
    <property type="term" value="F:ATP hydrolysis activity"/>
    <property type="evidence" value="ECO:0007669"/>
    <property type="project" value="InterPro"/>
</dbReference>
<comment type="subcellular location">
    <subcellularLocation>
        <location evidence="1">Membrane</location>
        <topology evidence="1">Multi-pass membrane protein</topology>
    </subcellularLocation>
</comment>
<evidence type="ECO:0000256" key="5">
    <source>
        <dbReference type="SAM" id="MobiDB-lite"/>
    </source>
</evidence>
<organism evidence="7 8">
    <name type="scientific">Malus domestica</name>
    <name type="common">Apple</name>
    <name type="synonym">Pyrus malus</name>
    <dbReference type="NCBI Taxonomy" id="3750"/>
    <lineage>
        <taxon>Eukaryota</taxon>
        <taxon>Viridiplantae</taxon>
        <taxon>Streptophyta</taxon>
        <taxon>Embryophyta</taxon>
        <taxon>Tracheophyta</taxon>
        <taxon>Spermatophyta</taxon>
        <taxon>Magnoliopsida</taxon>
        <taxon>eudicotyledons</taxon>
        <taxon>Gunneridae</taxon>
        <taxon>Pentapetalae</taxon>
        <taxon>rosids</taxon>
        <taxon>fabids</taxon>
        <taxon>Rosales</taxon>
        <taxon>Rosaceae</taxon>
        <taxon>Amygdaloideae</taxon>
        <taxon>Maleae</taxon>
        <taxon>Malus</taxon>
    </lineage>
</organism>
<feature type="compositionally biased region" description="Basic and acidic residues" evidence="5">
    <location>
        <begin position="151"/>
        <end position="160"/>
    </location>
</feature>
<dbReference type="GO" id="GO:0042626">
    <property type="term" value="F:ATPase-coupled transmembrane transporter activity"/>
    <property type="evidence" value="ECO:0007669"/>
    <property type="project" value="TreeGrafter"/>
</dbReference>
<dbReference type="Proteomes" id="UP000290289">
    <property type="component" value="Chromosome 13"/>
</dbReference>
<accession>A0A498I9G3</accession>
<dbReference type="PANTHER" id="PTHR24221:SF503">
    <property type="entry name" value="MITOCHONDRIAL POTASSIUM CHANNEL ATP-BINDING SUBUNIT"/>
    <property type="match status" value="1"/>
</dbReference>
<evidence type="ECO:0000259" key="6">
    <source>
        <dbReference type="PROSITE" id="PS50893"/>
    </source>
</evidence>
<dbReference type="Gene3D" id="3.40.50.300">
    <property type="entry name" value="P-loop containing nucleotide triphosphate hydrolases"/>
    <property type="match status" value="3"/>
</dbReference>
<evidence type="ECO:0000256" key="3">
    <source>
        <dbReference type="ARBA" id="ARBA00022989"/>
    </source>
</evidence>
<keyword evidence="2" id="KW-0812">Transmembrane</keyword>
<dbReference type="Gene3D" id="1.20.1560.10">
    <property type="entry name" value="ABC transporter type 1, transmembrane domain"/>
    <property type="match status" value="1"/>
</dbReference>